<accession>A0ABR1IQL4</accession>
<reference evidence="1 2" key="1">
    <citation type="submission" date="2024-01" db="EMBL/GenBank/DDBJ databases">
        <title>A draft genome for the cacao thread blight pathogen Marasmiellus scandens.</title>
        <authorList>
            <person name="Baruah I.K."/>
            <person name="Leung J."/>
            <person name="Bukari Y."/>
            <person name="Amoako-Attah I."/>
            <person name="Meinhardt L.W."/>
            <person name="Bailey B.A."/>
            <person name="Cohen S.P."/>
        </authorList>
    </citation>
    <scope>NUCLEOTIDE SEQUENCE [LARGE SCALE GENOMIC DNA]</scope>
    <source>
        <strain evidence="1 2">GH-19</strain>
    </source>
</reference>
<name>A0ABR1IQL4_9AGAR</name>
<sequence length="91" mass="10073">MHVIFPVHAVDDPFRVHFTGSSFPIPGSKLIHSLGNFLHRRLCPAVFNGDLWYPGFIYSRFACGGDPALANVQSPSRQMVTGCGEQEIKVE</sequence>
<evidence type="ECO:0000313" key="2">
    <source>
        <dbReference type="Proteomes" id="UP001498398"/>
    </source>
</evidence>
<comment type="caution">
    <text evidence="1">The sequence shown here is derived from an EMBL/GenBank/DDBJ whole genome shotgun (WGS) entry which is preliminary data.</text>
</comment>
<gene>
    <name evidence="1" type="ORF">VKT23_017937</name>
</gene>
<keyword evidence="2" id="KW-1185">Reference proteome</keyword>
<proteinExistence type="predicted"/>
<evidence type="ECO:0000313" key="1">
    <source>
        <dbReference type="EMBL" id="KAK7438603.1"/>
    </source>
</evidence>
<dbReference type="Proteomes" id="UP001498398">
    <property type="component" value="Unassembled WGS sequence"/>
</dbReference>
<organism evidence="1 2">
    <name type="scientific">Marasmiellus scandens</name>
    <dbReference type="NCBI Taxonomy" id="2682957"/>
    <lineage>
        <taxon>Eukaryota</taxon>
        <taxon>Fungi</taxon>
        <taxon>Dikarya</taxon>
        <taxon>Basidiomycota</taxon>
        <taxon>Agaricomycotina</taxon>
        <taxon>Agaricomycetes</taxon>
        <taxon>Agaricomycetidae</taxon>
        <taxon>Agaricales</taxon>
        <taxon>Marasmiineae</taxon>
        <taxon>Omphalotaceae</taxon>
        <taxon>Marasmiellus</taxon>
    </lineage>
</organism>
<dbReference type="EMBL" id="JBANRG010000078">
    <property type="protein sequence ID" value="KAK7438603.1"/>
    <property type="molecule type" value="Genomic_DNA"/>
</dbReference>
<protein>
    <submittedName>
        <fullName evidence="1">Uncharacterized protein</fullName>
    </submittedName>
</protein>